<dbReference type="PANTHER" id="PTHR34009:SF2">
    <property type="entry name" value="PROTEIN STAR"/>
    <property type="match status" value="1"/>
</dbReference>
<keyword evidence="3" id="KW-1185">Reference proteome</keyword>
<dbReference type="OrthoDB" id="9801609at2"/>
<organism evidence="2 3">
    <name type="scientific">Pelagibacter ubique (strain HTCC1062)</name>
    <dbReference type="NCBI Taxonomy" id="335992"/>
    <lineage>
        <taxon>Bacteria</taxon>
        <taxon>Pseudomonadati</taxon>
        <taxon>Pseudomonadota</taxon>
        <taxon>Alphaproteobacteria</taxon>
        <taxon>Candidatus Pelagibacterales</taxon>
        <taxon>Candidatus Pelagibacteraceae</taxon>
        <taxon>Candidatus Pelagibacter</taxon>
    </lineage>
</organism>
<dbReference type="GO" id="GO:0006888">
    <property type="term" value="P:endoplasmic reticulum to Golgi vesicle-mediated transport"/>
    <property type="evidence" value="ECO:0007669"/>
    <property type="project" value="TreeGrafter"/>
</dbReference>
<dbReference type="Proteomes" id="UP000002528">
    <property type="component" value="Chromosome"/>
</dbReference>
<dbReference type="GO" id="GO:0032259">
    <property type="term" value="P:methylation"/>
    <property type="evidence" value="ECO:0007669"/>
    <property type="project" value="UniProtKB-KW"/>
</dbReference>
<dbReference type="EMBL" id="CP000084">
    <property type="protein sequence ID" value="AAZ21214.1"/>
    <property type="molecule type" value="Genomic_DNA"/>
</dbReference>
<dbReference type="KEGG" id="pub:SAR11_0393"/>
<dbReference type="HOGENOM" id="CLU_049570_2_0_5"/>
<dbReference type="InterPro" id="IPR006342">
    <property type="entry name" value="FkbM_mtfrase"/>
</dbReference>
<dbReference type="GeneID" id="66294890"/>
<name>Q4FNM5_PELUB</name>
<dbReference type="GO" id="GO:0008168">
    <property type="term" value="F:methyltransferase activity"/>
    <property type="evidence" value="ECO:0007669"/>
    <property type="project" value="UniProtKB-KW"/>
</dbReference>
<dbReference type="GO" id="GO:0005886">
    <property type="term" value="C:plasma membrane"/>
    <property type="evidence" value="ECO:0007669"/>
    <property type="project" value="TreeGrafter"/>
</dbReference>
<dbReference type="Gene3D" id="3.40.50.150">
    <property type="entry name" value="Vaccinia Virus protein VP39"/>
    <property type="match status" value="1"/>
</dbReference>
<dbReference type="SUPFAM" id="SSF53335">
    <property type="entry name" value="S-adenosyl-L-methionine-dependent methyltransferases"/>
    <property type="match status" value="1"/>
</dbReference>
<dbReference type="AlphaFoldDB" id="Q4FNM5"/>
<feature type="domain" description="Methyltransferase FkbM" evidence="1">
    <location>
        <begin position="55"/>
        <end position="217"/>
    </location>
</feature>
<dbReference type="InterPro" id="IPR053202">
    <property type="entry name" value="EGF_Rcpt_Signaling_Reg"/>
</dbReference>
<protein>
    <submittedName>
        <fullName evidence="2">SAM-dependent methyltransferase</fullName>
    </submittedName>
</protein>
<proteinExistence type="predicted"/>
<dbReference type="GO" id="GO:0005737">
    <property type="term" value="C:cytoplasm"/>
    <property type="evidence" value="ECO:0007669"/>
    <property type="project" value="GOC"/>
</dbReference>
<accession>Q4FNM5</accession>
<evidence type="ECO:0000313" key="3">
    <source>
        <dbReference type="Proteomes" id="UP000002528"/>
    </source>
</evidence>
<evidence type="ECO:0000259" key="1">
    <source>
        <dbReference type="Pfam" id="PF05050"/>
    </source>
</evidence>
<dbReference type="STRING" id="335992.SAR11_0393"/>
<gene>
    <name evidence="2" type="ordered locus">SAR11_0393</name>
</gene>
<keyword evidence="2" id="KW-0489">Methyltransferase</keyword>
<evidence type="ECO:0000313" key="2">
    <source>
        <dbReference type="EMBL" id="AAZ21214.1"/>
    </source>
</evidence>
<dbReference type="PANTHER" id="PTHR34009">
    <property type="entry name" value="PROTEIN STAR"/>
    <property type="match status" value="1"/>
</dbReference>
<dbReference type="RefSeq" id="WP_011281677.1">
    <property type="nucleotide sequence ID" value="NC_007205.1"/>
</dbReference>
<dbReference type="InterPro" id="IPR029063">
    <property type="entry name" value="SAM-dependent_MTases_sf"/>
</dbReference>
<keyword evidence="2" id="KW-0808">Transferase</keyword>
<dbReference type="GO" id="GO:0016197">
    <property type="term" value="P:endosomal transport"/>
    <property type="evidence" value="ECO:0007669"/>
    <property type="project" value="TreeGrafter"/>
</dbReference>
<sequence>MIFNYLKDIYKKLYILQNLYIKNKIYKKRKFYSQSKEDIFVLKYFKNKKKGLYVDVGCHHPSRINNTFLLYKHGWRGVNIDMSKLSIDLFDVSRKEDVNIHSAVSTKNKIIDYYTNKNLFLSASIIQKKGSSKFKYKEKVSSKPLTKILDKTIYKDKQIDFLSIDAEGADYEVLKSLDFKKYKPKLICIEIWQDQIEEFNIKKHEIYKFLFNKKYKLVTNLADNFIFKKII</sequence>
<dbReference type="eggNOG" id="COG1196">
    <property type="taxonomic scope" value="Bacteria"/>
</dbReference>
<dbReference type="Pfam" id="PF05050">
    <property type="entry name" value="Methyltransf_21"/>
    <property type="match status" value="1"/>
</dbReference>
<reference evidence="2 3" key="1">
    <citation type="journal article" date="2005" name="Science">
        <title>Genome streamlining in a cosmopolitan oceanic bacterium.</title>
        <authorList>
            <person name="Giovannoni S.J."/>
            <person name="Tripp H.J."/>
            <person name="Givan S."/>
            <person name="Podar M."/>
            <person name="Vergin K.L."/>
            <person name="Baptista D."/>
            <person name="Bibbs L."/>
            <person name="Eads J."/>
            <person name="Richardson T.H."/>
            <person name="Noordewier M."/>
            <person name="Rappe M.S."/>
            <person name="Short J.M."/>
            <person name="Carrington J.C."/>
            <person name="Mathur E.J."/>
        </authorList>
    </citation>
    <scope>NUCLEOTIDE SEQUENCE [LARGE SCALE GENOMIC DNA]</scope>
    <source>
        <strain evidence="2 3">HTCC1062</strain>
    </source>
</reference>